<dbReference type="Pfam" id="PF04535">
    <property type="entry name" value="CASP_dom"/>
    <property type="match status" value="1"/>
</dbReference>
<reference evidence="11 12" key="1">
    <citation type="journal article" date="2023" name="Life. Sci Alliance">
        <title>Evolutionary insights into 3D genome organization and epigenetic landscape of Vigna mungo.</title>
        <authorList>
            <person name="Junaid A."/>
            <person name="Singh B."/>
            <person name="Bhatia S."/>
        </authorList>
    </citation>
    <scope>NUCLEOTIDE SEQUENCE [LARGE SCALE GENOMIC DNA]</scope>
    <source>
        <strain evidence="11">Urdbean</strain>
    </source>
</reference>
<evidence type="ECO:0000256" key="4">
    <source>
        <dbReference type="ARBA" id="ARBA00022475"/>
    </source>
</evidence>
<dbReference type="PANTHER" id="PTHR33573">
    <property type="entry name" value="CASP-LIKE PROTEIN 4A4"/>
    <property type="match status" value="1"/>
</dbReference>
<comment type="similarity">
    <text evidence="2 8">Belongs to the Casparian strip membrane proteins (CASP) family.</text>
</comment>
<evidence type="ECO:0000313" key="11">
    <source>
        <dbReference type="EMBL" id="WVZ14898.1"/>
    </source>
</evidence>
<dbReference type="InterPro" id="IPR006702">
    <property type="entry name" value="CASP_dom"/>
</dbReference>
<evidence type="ECO:0000256" key="5">
    <source>
        <dbReference type="ARBA" id="ARBA00022692"/>
    </source>
</evidence>
<evidence type="ECO:0000256" key="1">
    <source>
        <dbReference type="ARBA" id="ARBA00004651"/>
    </source>
</evidence>
<name>A0AAQ3S3E0_VIGMU</name>
<feature type="transmembrane region" description="Helical" evidence="8">
    <location>
        <begin position="308"/>
        <end position="335"/>
    </location>
</feature>
<dbReference type="AlphaFoldDB" id="A0AAQ3S3E0"/>
<comment type="subunit">
    <text evidence="3 8">Homodimer and heterodimers.</text>
</comment>
<feature type="transmembrane region" description="Helical" evidence="8">
    <location>
        <begin position="155"/>
        <end position="178"/>
    </location>
</feature>
<feature type="compositionally biased region" description="Low complexity" evidence="9">
    <location>
        <begin position="81"/>
        <end position="91"/>
    </location>
</feature>
<keyword evidence="7 8" id="KW-0472">Membrane</keyword>
<comment type="subcellular location">
    <subcellularLocation>
        <location evidence="1 8">Cell membrane</location>
        <topology evidence="1 8">Multi-pass membrane protein</topology>
    </subcellularLocation>
</comment>
<dbReference type="GO" id="GO:0005886">
    <property type="term" value="C:plasma membrane"/>
    <property type="evidence" value="ECO:0007669"/>
    <property type="project" value="UniProtKB-SubCell"/>
</dbReference>
<evidence type="ECO:0000256" key="7">
    <source>
        <dbReference type="ARBA" id="ARBA00023136"/>
    </source>
</evidence>
<comment type="caution">
    <text evidence="8">Lacks conserved residue(s) required for the propagation of feature annotation.</text>
</comment>
<evidence type="ECO:0000256" key="2">
    <source>
        <dbReference type="ARBA" id="ARBA00007651"/>
    </source>
</evidence>
<feature type="compositionally biased region" description="Basic residues" evidence="9">
    <location>
        <begin position="47"/>
        <end position="69"/>
    </location>
</feature>
<dbReference type="Proteomes" id="UP001374535">
    <property type="component" value="Chromosome 4"/>
</dbReference>
<keyword evidence="4 8" id="KW-1003">Cell membrane</keyword>
<gene>
    <name evidence="11" type="ORF">V8G54_012464</name>
</gene>
<feature type="transmembrane region" description="Helical" evidence="8">
    <location>
        <begin position="276"/>
        <end position="296"/>
    </location>
</feature>
<proteinExistence type="inferred from homology"/>
<protein>
    <recommendedName>
        <fullName evidence="8">CASP-like protein</fullName>
    </recommendedName>
</protein>
<feature type="domain" description="Casparian strip membrane protein" evidence="10">
    <location>
        <begin position="155"/>
        <end position="322"/>
    </location>
</feature>
<evidence type="ECO:0000256" key="6">
    <source>
        <dbReference type="ARBA" id="ARBA00022989"/>
    </source>
</evidence>
<sequence>MNLKSTVDQTLNMSTTKSEAPSEEKKGGRMKRHSEKTEEEEEEVKPSKKKEQRHKQQQQQHHHHHHHSISKPPSAPTLQDSFNNSHSNHSFSEGDLQMVVASHSQSMSDDAIKVVKEAVNKSIKSAAVMAVEKVEEGARDAVAGDDGVSKKVSKWYIVLLSLRIAAFLFCKIAFSVLVSDRKKKVRKAPPSRRWNESPPNTWYTFTIETPLPTPELDYDELHWYQFQEFKYCLSVNVIGFVYSALQIFDLGKYFVTKRHTIDPKLRGYLNFAMDQVMAYLLMSASSSAATTAHYWANEVSEGDKFLEIAKASVALSFVAFVAFASSSIVSAFIFCRFN</sequence>
<evidence type="ECO:0000259" key="10">
    <source>
        <dbReference type="Pfam" id="PF04535"/>
    </source>
</evidence>
<evidence type="ECO:0000256" key="9">
    <source>
        <dbReference type="SAM" id="MobiDB-lite"/>
    </source>
</evidence>
<feature type="region of interest" description="Disordered" evidence="9">
    <location>
        <begin position="1"/>
        <end position="91"/>
    </location>
</feature>
<keyword evidence="5 8" id="KW-0812">Transmembrane</keyword>
<keyword evidence="6 8" id="KW-1133">Transmembrane helix</keyword>
<evidence type="ECO:0000313" key="12">
    <source>
        <dbReference type="Proteomes" id="UP001374535"/>
    </source>
</evidence>
<evidence type="ECO:0000256" key="8">
    <source>
        <dbReference type="RuleBase" id="RU361233"/>
    </source>
</evidence>
<evidence type="ECO:0000256" key="3">
    <source>
        <dbReference type="ARBA" id="ARBA00011489"/>
    </source>
</evidence>
<accession>A0AAQ3S3E0</accession>
<organism evidence="11 12">
    <name type="scientific">Vigna mungo</name>
    <name type="common">Black gram</name>
    <name type="synonym">Phaseolus mungo</name>
    <dbReference type="NCBI Taxonomy" id="3915"/>
    <lineage>
        <taxon>Eukaryota</taxon>
        <taxon>Viridiplantae</taxon>
        <taxon>Streptophyta</taxon>
        <taxon>Embryophyta</taxon>
        <taxon>Tracheophyta</taxon>
        <taxon>Spermatophyta</taxon>
        <taxon>Magnoliopsida</taxon>
        <taxon>eudicotyledons</taxon>
        <taxon>Gunneridae</taxon>
        <taxon>Pentapetalae</taxon>
        <taxon>rosids</taxon>
        <taxon>fabids</taxon>
        <taxon>Fabales</taxon>
        <taxon>Fabaceae</taxon>
        <taxon>Papilionoideae</taxon>
        <taxon>50 kb inversion clade</taxon>
        <taxon>NPAAA clade</taxon>
        <taxon>indigoferoid/millettioid clade</taxon>
        <taxon>Phaseoleae</taxon>
        <taxon>Vigna</taxon>
    </lineage>
</organism>
<keyword evidence="12" id="KW-1185">Reference proteome</keyword>
<feature type="compositionally biased region" description="Polar residues" evidence="9">
    <location>
        <begin position="1"/>
        <end position="19"/>
    </location>
</feature>
<dbReference type="PANTHER" id="PTHR33573:SF38">
    <property type="entry name" value="CASP-LIKE PROTEIN 4A1"/>
    <property type="match status" value="1"/>
</dbReference>
<dbReference type="EMBL" id="CP144697">
    <property type="protein sequence ID" value="WVZ14898.1"/>
    <property type="molecule type" value="Genomic_DNA"/>
</dbReference>